<dbReference type="EMBL" id="MWDQ01000080">
    <property type="protein sequence ID" value="OQB73438.1"/>
    <property type="molecule type" value="Genomic_DNA"/>
</dbReference>
<evidence type="ECO:0000256" key="1">
    <source>
        <dbReference type="SAM" id="Phobius"/>
    </source>
</evidence>
<keyword evidence="1" id="KW-1133">Transmembrane helix</keyword>
<protein>
    <submittedName>
        <fullName evidence="2">Uncharacterized protein</fullName>
    </submittedName>
</protein>
<reference evidence="2" key="1">
    <citation type="submission" date="2017-02" db="EMBL/GenBank/DDBJ databases">
        <title>Delving into the versatile metabolic prowess of the omnipresent phylum Bacteroidetes.</title>
        <authorList>
            <person name="Nobu M.K."/>
            <person name="Mei R."/>
            <person name="Narihiro T."/>
            <person name="Kuroda K."/>
            <person name="Liu W.-T."/>
        </authorList>
    </citation>
    <scope>NUCLEOTIDE SEQUENCE</scope>
    <source>
        <strain evidence="2">ADurb.Bin131</strain>
    </source>
</reference>
<gene>
    <name evidence="2" type="ORF">BWX89_00954</name>
</gene>
<dbReference type="InterPro" id="IPR012902">
    <property type="entry name" value="N_methyl_site"/>
</dbReference>
<accession>A0A1V6C946</accession>
<dbReference type="Proteomes" id="UP000485562">
    <property type="component" value="Unassembled WGS sequence"/>
</dbReference>
<dbReference type="NCBIfam" id="TIGR02532">
    <property type="entry name" value="IV_pilin_GFxxxE"/>
    <property type="match status" value="1"/>
</dbReference>
<keyword evidence="1" id="KW-0472">Membrane</keyword>
<sequence>MKKNRKTGFTMIEVLVSLALMVIIVGLSAFLYARAARIRKLITYQSNVQNILNSMITEINFGSRDTIGLQYAYDIVRSVGDPPYELGFYDNTKGEYVFYLISPGMYSGHPSSLPTTNTDTSLWQAKTNSSDFPSRTSEEWKLIDINKSIVLASGSSFTYYRPDSTTRFKKIDDLTVETPIAVKIILTGKATDPSLRTRPPITATTMVRPKNKITF</sequence>
<organism evidence="2">
    <name type="scientific">candidate division TA06 bacterium ADurb.Bin131</name>
    <dbReference type="NCBI Taxonomy" id="1852827"/>
    <lineage>
        <taxon>Bacteria</taxon>
        <taxon>Bacteria division TA06</taxon>
    </lineage>
</organism>
<dbReference type="Pfam" id="PF07963">
    <property type="entry name" value="N_methyl"/>
    <property type="match status" value="1"/>
</dbReference>
<feature type="transmembrane region" description="Helical" evidence="1">
    <location>
        <begin position="12"/>
        <end position="33"/>
    </location>
</feature>
<dbReference type="AlphaFoldDB" id="A0A1V6C946"/>
<proteinExistence type="predicted"/>
<comment type="caution">
    <text evidence="2">The sequence shown here is derived from an EMBL/GenBank/DDBJ whole genome shotgun (WGS) entry which is preliminary data.</text>
</comment>
<keyword evidence="1" id="KW-0812">Transmembrane</keyword>
<evidence type="ECO:0000313" key="2">
    <source>
        <dbReference type="EMBL" id="OQB73438.1"/>
    </source>
</evidence>
<name>A0A1V6C946_UNCT6</name>